<keyword evidence="1" id="KW-0472">Membrane</keyword>
<dbReference type="RefSeq" id="WP_106094980.1">
    <property type="nucleotide sequence ID" value="NZ_PVNL01000192.1"/>
</dbReference>
<organism evidence="2 3">
    <name type="scientific">Enhygromyxa salina</name>
    <dbReference type="NCBI Taxonomy" id="215803"/>
    <lineage>
        <taxon>Bacteria</taxon>
        <taxon>Pseudomonadati</taxon>
        <taxon>Myxococcota</taxon>
        <taxon>Polyangia</taxon>
        <taxon>Nannocystales</taxon>
        <taxon>Nannocystaceae</taxon>
        <taxon>Enhygromyxa</taxon>
    </lineage>
</organism>
<name>A0A2S9XBX5_9BACT</name>
<feature type="transmembrane region" description="Helical" evidence="1">
    <location>
        <begin position="247"/>
        <end position="272"/>
    </location>
</feature>
<dbReference type="AlphaFoldDB" id="A0A2S9XBX5"/>
<reference evidence="2 3" key="1">
    <citation type="submission" date="2018-03" db="EMBL/GenBank/DDBJ databases">
        <title>Draft Genome Sequences of the Obligatory Marine Myxobacteria Enhygromyxa salina SWB007.</title>
        <authorList>
            <person name="Poehlein A."/>
            <person name="Moghaddam J.A."/>
            <person name="Harms H."/>
            <person name="Alanjari M."/>
            <person name="Koenig G.M."/>
            <person name="Daniel R."/>
            <person name="Schaeberle T.F."/>
        </authorList>
    </citation>
    <scope>NUCLEOTIDE SEQUENCE [LARGE SCALE GENOMIC DNA]</scope>
    <source>
        <strain evidence="2 3">SWB007</strain>
    </source>
</reference>
<feature type="transmembrane region" description="Helical" evidence="1">
    <location>
        <begin position="154"/>
        <end position="175"/>
    </location>
</feature>
<proteinExistence type="predicted"/>
<feature type="transmembrane region" description="Helical" evidence="1">
    <location>
        <begin position="113"/>
        <end position="142"/>
    </location>
</feature>
<gene>
    <name evidence="2" type="ORF">ENSA7_82440</name>
</gene>
<evidence type="ECO:0000313" key="3">
    <source>
        <dbReference type="Proteomes" id="UP000238823"/>
    </source>
</evidence>
<feature type="transmembrane region" description="Helical" evidence="1">
    <location>
        <begin position="218"/>
        <end position="241"/>
    </location>
</feature>
<evidence type="ECO:0000313" key="2">
    <source>
        <dbReference type="EMBL" id="PRP90359.1"/>
    </source>
</evidence>
<dbReference type="EMBL" id="PVNL01000192">
    <property type="protein sequence ID" value="PRP90359.1"/>
    <property type="molecule type" value="Genomic_DNA"/>
</dbReference>
<evidence type="ECO:0000256" key="1">
    <source>
        <dbReference type="SAM" id="Phobius"/>
    </source>
</evidence>
<keyword evidence="1" id="KW-1133">Transmembrane helix</keyword>
<sequence>MILVPTQTPTNWSASVHLSSSSLSAEIADRWQAGFYPVRITAEDGTDPSDAAWEVYQALRGIQPVLIRVLEIVPGEAPAQGVRVVRRSAGFSMPSVTDAREDPYAKYPQYPRWVVTFGLGVNWVLRWGWLPLTAGLLIAWLLDWTDWRRALAGWIGGMLLIGSLAGVIGGVLAVTSRNLALKKERLSGNVVDYSGDPSWAKMFPQYAQYSRGQVRFILIVRALTQFGWIVLAGILLIAWLLEWARGSVLLAIGAAGLLLIGLLAGVLHGAVLGRPGRAKAPPPQPDSKDSSEP</sequence>
<dbReference type="Proteomes" id="UP000238823">
    <property type="component" value="Unassembled WGS sequence"/>
</dbReference>
<protein>
    <submittedName>
        <fullName evidence="2">Uncharacterized protein</fullName>
    </submittedName>
</protein>
<keyword evidence="1" id="KW-0812">Transmembrane</keyword>
<comment type="caution">
    <text evidence="2">The sequence shown here is derived from an EMBL/GenBank/DDBJ whole genome shotgun (WGS) entry which is preliminary data.</text>
</comment>
<accession>A0A2S9XBX5</accession>